<dbReference type="PRINTS" id="PR00385">
    <property type="entry name" value="P450"/>
</dbReference>
<dbReference type="GO" id="GO:0004497">
    <property type="term" value="F:monooxygenase activity"/>
    <property type="evidence" value="ECO:0007669"/>
    <property type="project" value="UniProtKB-KW"/>
</dbReference>
<accession>A0A1L7XKN8</accession>
<gene>
    <name evidence="11" type="ORF">PAC_15521</name>
</gene>
<dbReference type="Pfam" id="PF00067">
    <property type="entry name" value="p450"/>
    <property type="match status" value="1"/>
</dbReference>
<dbReference type="CDD" id="cd11058">
    <property type="entry name" value="CYP60B-like"/>
    <property type="match status" value="1"/>
</dbReference>
<organism evidence="11 12">
    <name type="scientific">Phialocephala subalpina</name>
    <dbReference type="NCBI Taxonomy" id="576137"/>
    <lineage>
        <taxon>Eukaryota</taxon>
        <taxon>Fungi</taxon>
        <taxon>Dikarya</taxon>
        <taxon>Ascomycota</taxon>
        <taxon>Pezizomycotina</taxon>
        <taxon>Leotiomycetes</taxon>
        <taxon>Helotiales</taxon>
        <taxon>Mollisiaceae</taxon>
        <taxon>Phialocephala</taxon>
        <taxon>Phialocephala fortinii species complex</taxon>
    </lineage>
</organism>
<dbReference type="FunFam" id="1.10.630.10:FF:000047">
    <property type="entry name" value="Cytochrome P450 monooxygenase"/>
    <property type="match status" value="1"/>
</dbReference>
<dbReference type="Gene3D" id="1.10.630.10">
    <property type="entry name" value="Cytochrome P450"/>
    <property type="match status" value="1"/>
</dbReference>
<comment type="similarity">
    <text evidence="2 9">Belongs to the cytochrome P450 family.</text>
</comment>
<sequence>MAPLNGAFSLNSLLLTLSVSTVLAICYVIGLAIYNLCFHPLASYPGPKLHAITRIPYLWALVNGDQVRQVHDLHTRYGSVVRICPNELSYTSAEAVKDIYAHRQGKPEMQKNKIFYSMHPGGPTMLTADRQDHARQRRNLSHAFSDSSMRAQEALIRKYIDLLIQRLEEHAESGNKPLNFCSWYNFTTFDVIGDLTFGEPFDCLEKSDYHPWVSMIFDNVKTSSYLKALKYVPGGKWMSSFVVPKRLLERMKTHANITTEKLNKRLALGTDRPDFIGHILQRNEKTFSFDQLKSNSSLLIVAGSETTATLLSGVTYHLLRSPDKLKKVVDEVRMTFAKAEDISITSVGTLSYMLACLDEGLRMYPPVPVGLPRIVPEGGDIIAGKWVSGGTIVSVSHYAAYHSPTNFRNPESFVPERFLGDEIYADDNRPVFNPFSTGPRNCIGRNLAYAEMRLILSKLLFSFDLELADKEQDWLDHKTYTLWEKPELNVKVKKVVR</sequence>
<evidence type="ECO:0000256" key="5">
    <source>
        <dbReference type="ARBA" id="ARBA00023002"/>
    </source>
</evidence>
<dbReference type="InterPro" id="IPR017972">
    <property type="entry name" value="Cyt_P450_CS"/>
</dbReference>
<dbReference type="Proteomes" id="UP000184330">
    <property type="component" value="Unassembled WGS sequence"/>
</dbReference>
<dbReference type="PROSITE" id="PS00086">
    <property type="entry name" value="CYTOCHROME_P450"/>
    <property type="match status" value="1"/>
</dbReference>
<dbReference type="PANTHER" id="PTHR24305:SF210">
    <property type="entry name" value="CYTOCHROME P450 MONOOXYGENASE ASQL-RELATED"/>
    <property type="match status" value="1"/>
</dbReference>
<feature type="binding site" description="axial binding residue" evidence="8">
    <location>
        <position position="442"/>
    </location>
    <ligand>
        <name>heme</name>
        <dbReference type="ChEBI" id="CHEBI:30413"/>
    </ligand>
    <ligandPart>
        <name>Fe</name>
        <dbReference type="ChEBI" id="CHEBI:18248"/>
    </ligandPart>
</feature>
<dbReference type="InterPro" id="IPR001128">
    <property type="entry name" value="Cyt_P450"/>
</dbReference>
<evidence type="ECO:0000256" key="2">
    <source>
        <dbReference type="ARBA" id="ARBA00010617"/>
    </source>
</evidence>
<keyword evidence="7 9" id="KW-0503">Monooxygenase</keyword>
<dbReference type="GO" id="GO:0020037">
    <property type="term" value="F:heme binding"/>
    <property type="evidence" value="ECO:0007669"/>
    <property type="project" value="InterPro"/>
</dbReference>
<evidence type="ECO:0000256" key="10">
    <source>
        <dbReference type="SAM" id="Phobius"/>
    </source>
</evidence>
<dbReference type="InterPro" id="IPR036396">
    <property type="entry name" value="Cyt_P450_sf"/>
</dbReference>
<dbReference type="PRINTS" id="PR00463">
    <property type="entry name" value="EP450I"/>
</dbReference>
<keyword evidence="5 9" id="KW-0560">Oxidoreductase</keyword>
<keyword evidence="10" id="KW-0812">Transmembrane</keyword>
<keyword evidence="12" id="KW-1185">Reference proteome</keyword>
<evidence type="ECO:0000256" key="8">
    <source>
        <dbReference type="PIRSR" id="PIRSR602401-1"/>
    </source>
</evidence>
<reference evidence="11 12" key="1">
    <citation type="submission" date="2016-03" db="EMBL/GenBank/DDBJ databases">
        <authorList>
            <person name="Ploux O."/>
        </authorList>
    </citation>
    <scope>NUCLEOTIDE SEQUENCE [LARGE SCALE GENOMIC DNA]</scope>
    <source>
        <strain evidence="11 12">UAMH 11012</strain>
    </source>
</reference>
<comment type="cofactor">
    <cofactor evidence="1 8">
        <name>heme</name>
        <dbReference type="ChEBI" id="CHEBI:30413"/>
    </cofactor>
</comment>
<evidence type="ECO:0000313" key="12">
    <source>
        <dbReference type="Proteomes" id="UP000184330"/>
    </source>
</evidence>
<dbReference type="GO" id="GO:0005506">
    <property type="term" value="F:iron ion binding"/>
    <property type="evidence" value="ECO:0007669"/>
    <property type="project" value="InterPro"/>
</dbReference>
<evidence type="ECO:0000313" key="11">
    <source>
        <dbReference type="EMBL" id="CZR65621.1"/>
    </source>
</evidence>
<dbReference type="STRING" id="576137.A0A1L7XKN8"/>
<dbReference type="InterPro" id="IPR002401">
    <property type="entry name" value="Cyt_P450_E_grp-I"/>
</dbReference>
<protein>
    <submittedName>
        <fullName evidence="11">Related to cytochrome P450 CYP3/CYP5/CYP6/CYP9 subfamilies</fullName>
    </submittedName>
</protein>
<evidence type="ECO:0000256" key="4">
    <source>
        <dbReference type="ARBA" id="ARBA00022723"/>
    </source>
</evidence>
<keyword evidence="4 8" id="KW-0479">Metal-binding</keyword>
<proteinExistence type="inferred from homology"/>
<dbReference type="OrthoDB" id="1470350at2759"/>
<dbReference type="PANTHER" id="PTHR24305">
    <property type="entry name" value="CYTOCHROME P450"/>
    <property type="match status" value="1"/>
</dbReference>
<keyword evidence="10" id="KW-1133">Transmembrane helix</keyword>
<dbReference type="GO" id="GO:0009403">
    <property type="term" value="P:toxin biosynthetic process"/>
    <property type="evidence" value="ECO:0007669"/>
    <property type="project" value="UniProtKB-ARBA"/>
</dbReference>
<evidence type="ECO:0000256" key="6">
    <source>
        <dbReference type="ARBA" id="ARBA00023004"/>
    </source>
</evidence>
<feature type="transmembrane region" description="Helical" evidence="10">
    <location>
        <begin position="12"/>
        <end position="34"/>
    </location>
</feature>
<keyword evidence="6 8" id="KW-0408">Iron</keyword>
<dbReference type="EMBL" id="FJOG01000032">
    <property type="protein sequence ID" value="CZR65621.1"/>
    <property type="molecule type" value="Genomic_DNA"/>
</dbReference>
<dbReference type="GO" id="GO:0016705">
    <property type="term" value="F:oxidoreductase activity, acting on paired donors, with incorporation or reduction of molecular oxygen"/>
    <property type="evidence" value="ECO:0007669"/>
    <property type="project" value="InterPro"/>
</dbReference>
<name>A0A1L7XKN8_9HELO</name>
<evidence type="ECO:0000256" key="9">
    <source>
        <dbReference type="RuleBase" id="RU000461"/>
    </source>
</evidence>
<keyword evidence="10" id="KW-0472">Membrane</keyword>
<dbReference type="AlphaFoldDB" id="A0A1L7XKN8"/>
<dbReference type="InterPro" id="IPR050121">
    <property type="entry name" value="Cytochrome_P450_monoxygenase"/>
</dbReference>
<evidence type="ECO:0000256" key="1">
    <source>
        <dbReference type="ARBA" id="ARBA00001971"/>
    </source>
</evidence>
<dbReference type="SUPFAM" id="SSF48264">
    <property type="entry name" value="Cytochrome P450"/>
    <property type="match status" value="1"/>
</dbReference>
<keyword evidence="3 8" id="KW-0349">Heme</keyword>
<evidence type="ECO:0000256" key="7">
    <source>
        <dbReference type="ARBA" id="ARBA00023033"/>
    </source>
</evidence>
<evidence type="ECO:0000256" key="3">
    <source>
        <dbReference type="ARBA" id="ARBA00022617"/>
    </source>
</evidence>